<feature type="transmembrane region" description="Helical" evidence="7">
    <location>
        <begin position="336"/>
        <end position="358"/>
    </location>
</feature>
<dbReference type="Pfam" id="PF12704">
    <property type="entry name" value="MacB_PCD"/>
    <property type="match status" value="1"/>
</dbReference>
<dbReference type="GO" id="GO:0022857">
    <property type="term" value="F:transmembrane transporter activity"/>
    <property type="evidence" value="ECO:0007669"/>
    <property type="project" value="TreeGrafter"/>
</dbReference>
<sequence length="375" mass="38796">MSYFSLIVKNPFRNRTRAALAILGISIGIATIVALGMITDGLTASSQSTQNSGAAEIMVTAEGSNALSATGGTLSESYVNDLQSISGVNATAGEIRGITPAAGTVSGLLVSGMNSNQTNLEGVSITNGSMYTEGSNQVILGKEIAPVLNKSVGSTISLFGKEFTVVGIYQSGNIVTDSMAFTSMSTLQGLTNTNGKITLVDVKVNENANVSTVATAITNAYPNQLSTTTQSQTNELMSKTTGSIKTASAAISVLAIIIGGIGIINVMIMSVYERTREIGVLKAVGWSGKDILIMILGESIILTLVAAVVGIILGVVGSEGLLAFFSTSGSFLKPVFTWNIVLRAFAIALIVGILGGVYPAYRASRLPPTEALRYE</sequence>
<evidence type="ECO:0000313" key="11">
    <source>
        <dbReference type="Proteomes" id="UP000007360"/>
    </source>
</evidence>
<name>K2QBY6_METFP</name>
<accession>K2QBY6</accession>
<dbReference type="InterPro" id="IPR025857">
    <property type="entry name" value="MacB_PCD"/>
</dbReference>
<comment type="similarity">
    <text evidence="6">Belongs to the ABC-4 integral membrane protein family.</text>
</comment>
<dbReference type="PANTHER" id="PTHR30572">
    <property type="entry name" value="MEMBRANE COMPONENT OF TRANSPORTER-RELATED"/>
    <property type="match status" value="1"/>
</dbReference>
<dbReference type="RefSeq" id="WP_004031062.1">
    <property type="nucleotide sequence ID" value="NZ_AMPO01000007.1"/>
</dbReference>
<keyword evidence="4 7" id="KW-1133">Transmembrane helix</keyword>
<evidence type="ECO:0000256" key="1">
    <source>
        <dbReference type="ARBA" id="ARBA00004651"/>
    </source>
</evidence>
<evidence type="ECO:0000259" key="8">
    <source>
        <dbReference type="Pfam" id="PF02687"/>
    </source>
</evidence>
<evidence type="ECO:0000313" key="10">
    <source>
        <dbReference type="EMBL" id="EKF85471.1"/>
    </source>
</evidence>
<protein>
    <recommendedName>
        <fullName evidence="12">ABC transporter permease protein</fullName>
    </recommendedName>
</protein>
<dbReference type="GO" id="GO:0005886">
    <property type="term" value="C:plasma membrane"/>
    <property type="evidence" value="ECO:0007669"/>
    <property type="project" value="UniProtKB-SubCell"/>
</dbReference>
<feature type="transmembrane region" description="Helical" evidence="7">
    <location>
        <begin position="249"/>
        <end position="272"/>
    </location>
</feature>
<proteinExistence type="inferred from homology"/>
<dbReference type="PATRIC" id="fig|1204725.3.peg.1720"/>
<reference evidence="10 11" key="1">
    <citation type="journal article" date="2012" name="J. Bacteriol.">
        <title>Draft genome sequence of Methanobacterium formicicum DSM 3637, an archaebacterium isolated from the methane producer amoeba Pelomyxa palustris.</title>
        <authorList>
            <person name="Gutierrez G."/>
        </authorList>
    </citation>
    <scope>NUCLEOTIDE SEQUENCE [LARGE SCALE GENOMIC DNA]</scope>
    <source>
        <strain evidence="11">DSM 3637 / PP1</strain>
    </source>
</reference>
<evidence type="ECO:0000256" key="4">
    <source>
        <dbReference type="ARBA" id="ARBA00022989"/>
    </source>
</evidence>
<evidence type="ECO:0000256" key="2">
    <source>
        <dbReference type="ARBA" id="ARBA00022475"/>
    </source>
</evidence>
<evidence type="ECO:0000256" key="6">
    <source>
        <dbReference type="ARBA" id="ARBA00038076"/>
    </source>
</evidence>
<dbReference type="InterPro" id="IPR050250">
    <property type="entry name" value="Macrolide_Exporter_MacB"/>
</dbReference>
<dbReference type="AlphaFoldDB" id="K2QBY6"/>
<keyword evidence="11" id="KW-1185">Reference proteome</keyword>
<keyword evidence="3 7" id="KW-0812">Transmembrane</keyword>
<dbReference type="Proteomes" id="UP000007360">
    <property type="component" value="Unassembled WGS sequence"/>
</dbReference>
<feature type="domain" description="ABC3 transporter permease C-terminal" evidence="8">
    <location>
        <begin position="250"/>
        <end position="368"/>
    </location>
</feature>
<dbReference type="PANTHER" id="PTHR30572:SF4">
    <property type="entry name" value="ABC TRANSPORTER PERMEASE YTRF"/>
    <property type="match status" value="1"/>
</dbReference>
<evidence type="ECO:0000259" key="9">
    <source>
        <dbReference type="Pfam" id="PF12704"/>
    </source>
</evidence>
<gene>
    <name evidence="10" type="ORF">A994_08556</name>
</gene>
<keyword evidence="2" id="KW-1003">Cell membrane</keyword>
<feature type="transmembrane region" description="Helical" evidence="7">
    <location>
        <begin position="20"/>
        <end position="38"/>
    </location>
</feature>
<feature type="domain" description="MacB-like periplasmic core" evidence="9">
    <location>
        <begin position="19"/>
        <end position="219"/>
    </location>
</feature>
<dbReference type="InterPro" id="IPR003838">
    <property type="entry name" value="ABC3_permease_C"/>
</dbReference>
<comment type="caution">
    <text evidence="10">The sequence shown here is derived from an EMBL/GenBank/DDBJ whole genome shotgun (WGS) entry which is preliminary data.</text>
</comment>
<evidence type="ECO:0000256" key="3">
    <source>
        <dbReference type="ARBA" id="ARBA00022692"/>
    </source>
</evidence>
<organism evidence="10 11">
    <name type="scientific">Methanobacterium formicicum (strain DSM 3637 / PP1)</name>
    <dbReference type="NCBI Taxonomy" id="1204725"/>
    <lineage>
        <taxon>Archaea</taxon>
        <taxon>Methanobacteriati</taxon>
        <taxon>Methanobacteriota</taxon>
        <taxon>Methanomada group</taxon>
        <taxon>Methanobacteria</taxon>
        <taxon>Methanobacteriales</taxon>
        <taxon>Methanobacteriaceae</taxon>
        <taxon>Methanobacterium</taxon>
    </lineage>
</organism>
<feature type="transmembrane region" description="Helical" evidence="7">
    <location>
        <begin position="292"/>
        <end position="316"/>
    </location>
</feature>
<evidence type="ECO:0000256" key="7">
    <source>
        <dbReference type="SAM" id="Phobius"/>
    </source>
</evidence>
<evidence type="ECO:0008006" key="12">
    <source>
        <dbReference type="Google" id="ProtNLM"/>
    </source>
</evidence>
<dbReference type="Pfam" id="PF02687">
    <property type="entry name" value="FtsX"/>
    <property type="match status" value="1"/>
</dbReference>
<dbReference type="EMBL" id="AMPO01000007">
    <property type="protein sequence ID" value="EKF85471.1"/>
    <property type="molecule type" value="Genomic_DNA"/>
</dbReference>
<keyword evidence="5 7" id="KW-0472">Membrane</keyword>
<evidence type="ECO:0000256" key="5">
    <source>
        <dbReference type="ARBA" id="ARBA00023136"/>
    </source>
</evidence>
<comment type="subcellular location">
    <subcellularLocation>
        <location evidence="1">Cell membrane</location>
        <topology evidence="1">Multi-pass membrane protein</topology>
    </subcellularLocation>
</comment>
<dbReference type="OrthoDB" id="11469at2157"/>